<feature type="compositionally biased region" description="Polar residues" evidence="1">
    <location>
        <begin position="25"/>
        <end position="39"/>
    </location>
</feature>
<dbReference type="InterPro" id="IPR036465">
    <property type="entry name" value="vWFA_dom_sf"/>
</dbReference>
<keyword evidence="2" id="KW-1133">Transmembrane helix</keyword>
<feature type="region of interest" description="Disordered" evidence="1">
    <location>
        <begin position="139"/>
        <end position="171"/>
    </location>
</feature>
<keyword evidence="2" id="KW-0472">Membrane</keyword>
<evidence type="ECO:0000256" key="1">
    <source>
        <dbReference type="SAM" id="MobiDB-lite"/>
    </source>
</evidence>
<organism evidence="4">
    <name type="scientific">hydrothermal vent metagenome</name>
    <dbReference type="NCBI Taxonomy" id="652676"/>
    <lineage>
        <taxon>unclassified sequences</taxon>
        <taxon>metagenomes</taxon>
        <taxon>ecological metagenomes</taxon>
    </lineage>
</organism>
<feature type="region of interest" description="Disordered" evidence="1">
    <location>
        <begin position="1"/>
        <end position="39"/>
    </location>
</feature>
<evidence type="ECO:0000259" key="3">
    <source>
        <dbReference type="PROSITE" id="PS50234"/>
    </source>
</evidence>
<accession>A0A3B1D5Y2</accession>
<reference evidence="4" key="1">
    <citation type="submission" date="2018-06" db="EMBL/GenBank/DDBJ databases">
        <authorList>
            <person name="Zhirakovskaya E."/>
        </authorList>
    </citation>
    <scope>NUCLEOTIDE SEQUENCE</scope>
</reference>
<dbReference type="InterPro" id="IPR002035">
    <property type="entry name" value="VWF_A"/>
</dbReference>
<gene>
    <name evidence="4" type="ORF">MNBD_PLANCTO02-894</name>
</gene>
<dbReference type="SUPFAM" id="SSF53300">
    <property type="entry name" value="vWA-like"/>
    <property type="match status" value="1"/>
</dbReference>
<dbReference type="PROSITE" id="PS50234">
    <property type="entry name" value="VWFA"/>
    <property type="match status" value="1"/>
</dbReference>
<dbReference type="AlphaFoldDB" id="A0A3B1D5Y2"/>
<proteinExistence type="predicted"/>
<dbReference type="InterPro" id="IPR050934">
    <property type="entry name" value="ITIH"/>
</dbReference>
<evidence type="ECO:0000256" key="2">
    <source>
        <dbReference type="SAM" id="Phobius"/>
    </source>
</evidence>
<keyword evidence="2" id="KW-0812">Transmembrane</keyword>
<sequence length="339" mass="37891">MALHEGTTTKGSRKTRGTSIGSGRCVQSRSRNTLRQSSSSPRSLFKKTSLLVWGLSFGVHGVVLVVLSFFSLTLPPHQEDRLLISSWRDTSISKDLELISRIPSEFDLPKPDSSNSGEMPPIVDISSHALLVEPTPQKINFSSKSKPKPPSDKDDSPPLPSRKPDKPKYSTKFFGKEVSGKTIVFVLDISSSMKGRRHRRAIQELKQAIQKLKPEQEFSVVLYHEEVLQFTLLEKNTGLIEVSPDSKRRAIRWAKKQKPIGLTDPAPALERALSWKPEVIVLFSDGELPSTILQIAKEYNHSHTVIHTLSFSSPTENTAMKVLQMLASQNHGQFHLISR</sequence>
<dbReference type="SMART" id="SM00327">
    <property type="entry name" value="VWA"/>
    <property type="match status" value="1"/>
</dbReference>
<dbReference type="PANTHER" id="PTHR10338:SF108">
    <property type="entry name" value="INTER-ALPHA-TRYPSIN INHIBITOR HEAVY CHAIN H4-LIKE PROTEIN"/>
    <property type="match status" value="1"/>
</dbReference>
<evidence type="ECO:0000313" key="4">
    <source>
        <dbReference type="EMBL" id="VAX38306.1"/>
    </source>
</evidence>
<name>A0A3B1D5Y2_9ZZZZ</name>
<protein>
    <recommendedName>
        <fullName evidence="3">VWFA domain-containing protein</fullName>
    </recommendedName>
</protein>
<dbReference type="Pfam" id="PF13768">
    <property type="entry name" value="VWA_3"/>
    <property type="match status" value="1"/>
</dbReference>
<feature type="compositionally biased region" description="Low complexity" evidence="1">
    <location>
        <begin position="1"/>
        <end position="10"/>
    </location>
</feature>
<feature type="domain" description="VWFA" evidence="3">
    <location>
        <begin position="182"/>
        <end position="339"/>
    </location>
</feature>
<dbReference type="EMBL" id="UOGL01000175">
    <property type="protein sequence ID" value="VAX38306.1"/>
    <property type="molecule type" value="Genomic_DNA"/>
</dbReference>
<dbReference type="Gene3D" id="3.40.50.410">
    <property type="entry name" value="von Willebrand factor, type A domain"/>
    <property type="match status" value="1"/>
</dbReference>
<dbReference type="PANTHER" id="PTHR10338">
    <property type="entry name" value="INTER-ALPHA-TRYPSIN INHIBITOR HEAVY CHAIN FAMILY MEMBER"/>
    <property type="match status" value="1"/>
</dbReference>
<feature type="transmembrane region" description="Helical" evidence="2">
    <location>
        <begin position="50"/>
        <end position="72"/>
    </location>
</feature>
<feature type="compositionally biased region" description="Basic and acidic residues" evidence="1">
    <location>
        <begin position="149"/>
        <end position="171"/>
    </location>
</feature>